<dbReference type="AlphaFoldDB" id="A0ABC9TRF4"/>
<evidence type="ECO:0000313" key="1">
    <source>
        <dbReference type="EMBL" id="ERI73938.1"/>
    </source>
</evidence>
<feature type="non-terminal residue" evidence="1">
    <location>
        <position position="1"/>
    </location>
</feature>
<accession>A0ABC9TRF4</accession>
<name>A0ABC9TRF4_CLOSY</name>
<dbReference type="Proteomes" id="UP000016491">
    <property type="component" value="Unassembled WGS sequence"/>
</dbReference>
<protein>
    <submittedName>
        <fullName evidence="1">Uncharacterized protein</fullName>
    </submittedName>
</protein>
<reference evidence="1 2" key="1">
    <citation type="submission" date="2013-07" db="EMBL/GenBank/DDBJ databases">
        <authorList>
            <person name="Weinstock G."/>
            <person name="Sodergren E."/>
            <person name="Wylie T."/>
            <person name="Fulton L."/>
            <person name="Fulton R."/>
            <person name="Fronick C."/>
            <person name="O'Laughlin M."/>
            <person name="Godfrey J."/>
            <person name="Miner T."/>
            <person name="Herter B."/>
            <person name="Appelbaum E."/>
            <person name="Cordes M."/>
            <person name="Lek S."/>
            <person name="Wollam A."/>
            <person name="Pepin K.H."/>
            <person name="Palsikar V.B."/>
            <person name="Mitreva M."/>
            <person name="Wilson R.K."/>
        </authorList>
    </citation>
    <scope>NUCLEOTIDE SEQUENCE [LARGE SCALE GENOMIC DNA]</scope>
    <source>
        <strain evidence="1 2">ATCC 14940</strain>
    </source>
</reference>
<sequence length="50" mass="5229">AAAGQWTGPIHTAESFVPAKTFLWGGGEDIVCGRLWNPSLICEVLSSLAA</sequence>
<evidence type="ECO:0000313" key="2">
    <source>
        <dbReference type="Proteomes" id="UP000016491"/>
    </source>
</evidence>
<organism evidence="1 2">
    <name type="scientific">[Clostridium] symbiosum ATCC 14940</name>
    <dbReference type="NCBI Taxonomy" id="411472"/>
    <lineage>
        <taxon>Bacteria</taxon>
        <taxon>Bacillati</taxon>
        <taxon>Bacillota</taxon>
        <taxon>Clostridia</taxon>
        <taxon>Lachnospirales</taxon>
        <taxon>Lachnospiraceae</taxon>
        <taxon>Otoolea</taxon>
    </lineage>
</organism>
<comment type="caution">
    <text evidence="1">The sequence shown here is derived from an EMBL/GenBank/DDBJ whole genome shotgun (WGS) entry which is preliminary data.</text>
</comment>
<gene>
    <name evidence="1" type="ORF">CLOSYM_04505</name>
</gene>
<dbReference type="EMBL" id="AWSU01000357">
    <property type="protein sequence ID" value="ERI73938.1"/>
    <property type="molecule type" value="Genomic_DNA"/>
</dbReference>
<proteinExistence type="predicted"/>